<dbReference type="Pfam" id="PF00385">
    <property type="entry name" value="Chromo"/>
    <property type="match status" value="1"/>
</dbReference>
<dbReference type="Gene3D" id="2.40.50.40">
    <property type="match status" value="1"/>
</dbReference>
<dbReference type="InterPro" id="IPR016197">
    <property type="entry name" value="Chromo-like_dom_sf"/>
</dbReference>
<dbReference type="Gene3D" id="3.30.420.10">
    <property type="entry name" value="Ribonuclease H-like superfamily/Ribonuclease H"/>
    <property type="match status" value="1"/>
</dbReference>
<dbReference type="PROSITE" id="PS00598">
    <property type="entry name" value="CHROMO_1"/>
    <property type="match status" value="1"/>
</dbReference>
<dbReference type="GO" id="GO:0015074">
    <property type="term" value="P:DNA integration"/>
    <property type="evidence" value="ECO:0007669"/>
    <property type="project" value="InterPro"/>
</dbReference>
<dbReference type="AlphaFoldDB" id="A0A7M5VBQ6"/>
<dbReference type="PROSITE" id="PS50013">
    <property type="entry name" value="CHROMO_2"/>
    <property type="match status" value="1"/>
</dbReference>
<dbReference type="InterPro" id="IPR054465">
    <property type="entry name" value="Integrase_p58-like_C"/>
</dbReference>
<dbReference type="InterPro" id="IPR050951">
    <property type="entry name" value="Retrovirus_Pol_polyprotein"/>
</dbReference>
<dbReference type="Pfam" id="PF17921">
    <property type="entry name" value="Integrase_H2C2"/>
    <property type="match status" value="1"/>
</dbReference>
<name>A0A7M5VBQ6_9CNID</name>
<dbReference type="OrthoDB" id="5988672at2759"/>
<feature type="compositionally biased region" description="Basic and acidic residues" evidence="3">
    <location>
        <begin position="559"/>
        <end position="569"/>
    </location>
</feature>
<dbReference type="InterPro" id="IPR041588">
    <property type="entry name" value="Integrase_H2C2"/>
</dbReference>
<dbReference type="InterPro" id="IPR012337">
    <property type="entry name" value="RNaseH-like_sf"/>
</dbReference>
<dbReference type="Pfam" id="PF00665">
    <property type="entry name" value="rve"/>
    <property type="match status" value="1"/>
</dbReference>
<dbReference type="InterPro" id="IPR000953">
    <property type="entry name" value="Chromo/chromo_shadow_dom"/>
</dbReference>
<sequence length="642" mass="74032">MTLQEFELSLVYRPGKLNANADALSRREYHTLNMLTTVSQNEIAQLQRQDIQLADLIRYIECKTIPEDEKSAKSVILLSDQFFLSGEGVLFKMGIPRVDKSKLVVPSQLKEEVLIWSHDTSHFGVNKTFDRIRSKYYWQGFYKEIQNWVLSCEGCNRKKNPKKSNLQLMTIPCSEPLSAWAIDVLGPFKRTVRENRYIVVFTETYTKWPEAVATSHTRAPLIAKIILERIVYRFGAPRQLLSDRGKNFLARLVAELSTALRIKRVHTTAYHPATNGLVEWYNGTLARTLAQFTDAFQDDWDTHINSALFAYRVTPHSTTRETPFFLLHGRDPRMPLDVALIPPTELEGELAEQKEQLITSLRLAQETAKENMQRSQQANEERKHPVDAPFLVGDLVWLHVPDSIKGLSNKLRFRWHGPYRIVEQISPVNFKLEIEGRRVPVNVHASRIKKYTPRERPDNEVEGEDEFCNVPLDCIPLDSMPHVPDPTMEIEQEDLVYRVERILKSRKRSGITSYLVKWQGYPLSQATWEPSENILDPNLIVDFNRRTKQKKANKAKAKEKKEGENKRTRKESLNMIVVKEPENENHSNFSISNSIITVLIFIMLFTLGSATRLGPRELGDLYDCTTLQRKWTLVVAFVSSVT</sequence>
<dbReference type="GO" id="GO:0005634">
    <property type="term" value="C:nucleus"/>
    <property type="evidence" value="ECO:0007669"/>
    <property type="project" value="UniProtKB-SubCell"/>
</dbReference>
<comment type="subcellular location">
    <subcellularLocation>
        <location evidence="1">Nucleus</location>
    </subcellularLocation>
</comment>
<feature type="region of interest" description="Disordered" evidence="3">
    <location>
        <begin position="548"/>
        <end position="569"/>
    </location>
</feature>
<evidence type="ECO:0000256" key="1">
    <source>
        <dbReference type="ARBA" id="ARBA00004123"/>
    </source>
</evidence>
<feature type="domain" description="Integrase catalytic" evidence="5">
    <location>
        <begin position="168"/>
        <end position="331"/>
    </location>
</feature>
<feature type="compositionally biased region" description="Basic residues" evidence="3">
    <location>
        <begin position="548"/>
        <end position="558"/>
    </location>
</feature>
<proteinExistence type="predicted"/>
<dbReference type="Proteomes" id="UP000594262">
    <property type="component" value="Unplaced"/>
</dbReference>
<dbReference type="SMART" id="SM00298">
    <property type="entry name" value="CHROMO"/>
    <property type="match status" value="1"/>
</dbReference>
<evidence type="ECO:0000259" key="5">
    <source>
        <dbReference type="PROSITE" id="PS50994"/>
    </source>
</evidence>
<dbReference type="GO" id="GO:0003676">
    <property type="term" value="F:nucleic acid binding"/>
    <property type="evidence" value="ECO:0007669"/>
    <property type="project" value="InterPro"/>
</dbReference>
<evidence type="ECO:0000256" key="2">
    <source>
        <dbReference type="ARBA" id="ARBA00023242"/>
    </source>
</evidence>
<evidence type="ECO:0000259" key="4">
    <source>
        <dbReference type="PROSITE" id="PS50013"/>
    </source>
</evidence>
<dbReference type="EnsemblMetazoa" id="CLYHEMT007341.1">
    <property type="protein sequence ID" value="CLYHEMP007341.1"/>
    <property type="gene ID" value="CLYHEMG007341"/>
</dbReference>
<evidence type="ECO:0000256" key="3">
    <source>
        <dbReference type="SAM" id="MobiDB-lite"/>
    </source>
</evidence>
<dbReference type="PANTHER" id="PTHR37984:SF5">
    <property type="entry name" value="PROTEIN NYNRIN-LIKE"/>
    <property type="match status" value="1"/>
</dbReference>
<dbReference type="Gene3D" id="1.10.340.70">
    <property type="match status" value="1"/>
</dbReference>
<dbReference type="PANTHER" id="PTHR37984">
    <property type="entry name" value="PROTEIN CBG26694"/>
    <property type="match status" value="1"/>
</dbReference>
<feature type="domain" description="Chromo" evidence="4">
    <location>
        <begin position="497"/>
        <end position="555"/>
    </location>
</feature>
<keyword evidence="7" id="KW-1185">Reference proteome</keyword>
<dbReference type="InterPro" id="IPR036397">
    <property type="entry name" value="RNaseH_sf"/>
</dbReference>
<dbReference type="SUPFAM" id="SSF54160">
    <property type="entry name" value="Chromo domain-like"/>
    <property type="match status" value="1"/>
</dbReference>
<evidence type="ECO:0000313" key="7">
    <source>
        <dbReference type="Proteomes" id="UP000594262"/>
    </source>
</evidence>
<dbReference type="InterPro" id="IPR023779">
    <property type="entry name" value="Chromodomain_CS"/>
</dbReference>
<dbReference type="InterPro" id="IPR001584">
    <property type="entry name" value="Integrase_cat-core"/>
</dbReference>
<dbReference type="FunFam" id="3.30.420.10:FF:000032">
    <property type="entry name" value="Retrovirus-related Pol polyprotein from transposon 297-like Protein"/>
    <property type="match status" value="1"/>
</dbReference>
<organism evidence="6 7">
    <name type="scientific">Clytia hemisphaerica</name>
    <dbReference type="NCBI Taxonomy" id="252671"/>
    <lineage>
        <taxon>Eukaryota</taxon>
        <taxon>Metazoa</taxon>
        <taxon>Cnidaria</taxon>
        <taxon>Hydrozoa</taxon>
        <taxon>Hydroidolina</taxon>
        <taxon>Leptothecata</taxon>
        <taxon>Obeliida</taxon>
        <taxon>Clytiidae</taxon>
        <taxon>Clytia</taxon>
    </lineage>
</organism>
<evidence type="ECO:0000313" key="6">
    <source>
        <dbReference type="EnsemblMetazoa" id="CLYHEMP007341.1"/>
    </source>
</evidence>
<dbReference type="SUPFAM" id="SSF53098">
    <property type="entry name" value="Ribonuclease H-like"/>
    <property type="match status" value="1"/>
</dbReference>
<dbReference type="InterPro" id="IPR023780">
    <property type="entry name" value="Chromo_domain"/>
</dbReference>
<dbReference type="PROSITE" id="PS50994">
    <property type="entry name" value="INTEGRASE"/>
    <property type="match status" value="1"/>
</dbReference>
<keyword evidence="2" id="KW-0539">Nucleus</keyword>
<accession>A0A7M5VBQ6</accession>
<dbReference type="Pfam" id="PF22938">
    <property type="entry name" value="Integrase_p58_C"/>
    <property type="match status" value="1"/>
</dbReference>
<reference evidence="6" key="1">
    <citation type="submission" date="2021-01" db="UniProtKB">
        <authorList>
            <consortium name="EnsemblMetazoa"/>
        </authorList>
    </citation>
    <scope>IDENTIFICATION</scope>
</reference>
<protein>
    <submittedName>
        <fullName evidence="6">Uncharacterized protein</fullName>
    </submittedName>
</protein>
<dbReference type="FunFam" id="1.10.340.70:FF:000001">
    <property type="entry name" value="Retrovirus-related Pol polyprotein from transposon gypsy-like Protein"/>
    <property type="match status" value="1"/>
</dbReference>